<evidence type="ECO:0000313" key="5">
    <source>
        <dbReference type="Proteomes" id="UP000228920"/>
    </source>
</evidence>
<keyword evidence="2 4" id="KW-0689">Ribosomal protein</keyword>
<sequence length="80" mass="9164">MAKQIIGTVLRKSGEHTISVGVDVMKVHPRYRKRYTRTTVYQVHDPKDVATVGQQVTIVETRPISKTKRWIVVNTESEKS</sequence>
<dbReference type="AlphaFoldDB" id="A0A2M7TF50"/>
<evidence type="ECO:0000313" key="4">
    <source>
        <dbReference type="EMBL" id="PIZ44400.1"/>
    </source>
</evidence>
<dbReference type="InterPro" id="IPR012340">
    <property type="entry name" value="NA-bd_OB-fold"/>
</dbReference>
<dbReference type="EMBL" id="PFNL01000180">
    <property type="protein sequence ID" value="PIZ44400.1"/>
    <property type="molecule type" value="Genomic_DNA"/>
</dbReference>
<dbReference type="GO" id="GO:0022627">
    <property type="term" value="C:cytosolic small ribosomal subunit"/>
    <property type="evidence" value="ECO:0007669"/>
    <property type="project" value="TreeGrafter"/>
</dbReference>
<dbReference type="GO" id="GO:0006412">
    <property type="term" value="P:translation"/>
    <property type="evidence" value="ECO:0007669"/>
    <property type="project" value="InterPro"/>
</dbReference>
<organism evidence="4 5">
    <name type="scientific">candidate division WWE3 bacterium CG_4_10_14_0_2_um_filter_41_14</name>
    <dbReference type="NCBI Taxonomy" id="1975072"/>
    <lineage>
        <taxon>Bacteria</taxon>
        <taxon>Katanobacteria</taxon>
    </lineage>
</organism>
<evidence type="ECO:0000256" key="1">
    <source>
        <dbReference type="ARBA" id="ARBA00010254"/>
    </source>
</evidence>
<dbReference type="Gene3D" id="2.40.50.140">
    <property type="entry name" value="Nucleic acid-binding proteins"/>
    <property type="match status" value="1"/>
</dbReference>
<dbReference type="PANTHER" id="PTHR10744">
    <property type="entry name" value="40S RIBOSOMAL PROTEIN S11 FAMILY MEMBER"/>
    <property type="match status" value="1"/>
</dbReference>
<dbReference type="PANTHER" id="PTHR10744:SF1">
    <property type="entry name" value="SMALL RIBOSOMAL SUBUNIT PROTEIN US17M"/>
    <property type="match status" value="1"/>
</dbReference>
<evidence type="ECO:0000256" key="3">
    <source>
        <dbReference type="ARBA" id="ARBA00023274"/>
    </source>
</evidence>
<dbReference type="CDD" id="cd00364">
    <property type="entry name" value="Ribosomal_uS17"/>
    <property type="match status" value="1"/>
</dbReference>
<name>A0A2M7TF50_UNCKA</name>
<dbReference type="NCBIfam" id="NF004123">
    <property type="entry name" value="PRK05610.1"/>
    <property type="match status" value="1"/>
</dbReference>
<dbReference type="Pfam" id="PF00366">
    <property type="entry name" value="Ribosomal_S17"/>
    <property type="match status" value="1"/>
</dbReference>
<reference evidence="5" key="1">
    <citation type="submission" date="2017-09" db="EMBL/GenBank/DDBJ databases">
        <title>Depth-based differentiation of microbial function through sediment-hosted aquifers and enrichment of novel symbionts in the deep terrestrial subsurface.</title>
        <authorList>
            <person name="Probst A.J."/>
            <person name="Ladd B."/>
            <person name="Jarett J.K."/>
            <person name="Geller-Mcgrath D.E."/>
            <person name="Sieber C.M.K."/>
            <person name="Emerson J.B."/>
            <person name="Anantharaman K."/>
            <person name="Thomas B.C."/>
            <person name="Malmstrom R."/>
            <person name="Stieglmeier M."/>
            <person name="Klingl A."/>
            <person name="Woyke T."/>
            <person name="Ryan C.M."/>
            <person name="Banfield J.F."/>
        </authorList>
    </citation>
    <scope>NUCLEOTIDE SEQUENCE [LARGE SCALE GENOMIC DNA]</scope>
</reference>
<dbReference type="InterPro" id="IPR000266">
    <property type="entry name" value="Ribosomal_uS17"/>
</dbReference>
<accession>A0A2M7TF50</accession>
<dbReference type="PRINTS" id="PR00973">
    <property type="entry name" value="RIBOSOMALS17"/>
</dbReference>
<dbReference type="SUPFAM" id="SSF50249">
    <property type="entry name" value="Nucleic acid-binding proteins"/>
    <property type="match status" value="1"/>
</dbReference>
<dbReference type="GO" id="GO:0003735">
    <property type="term" value="F:structural constituent of ribosome"/>
    <property type="evidence" value="ECO:0007669"/>
    <property type="project" value="InterPro"/>
</dbReference>
<gene>
    <name evidence="4" type="ORF">COY32_06475</name>
</gene>
<protein>
    <submittedName>
        <fullName evidence="4">30S ribosomal protein S17</fullName>
    </submittedName>
</protein>
<evidence type="ECO:0000256" key="2">
    <source>
        <dbReference type="ARBA" id="ARBA00022980"/>
    </source>
</evidence>
<keyword evidence="3" id="KW-0687">Ribonucleoprotein</keyword>
<comment type="caution">
    <text evidence="4">The sequence shown here is derived from an EMBL/GenBank/DDBJ whole genome shotgun (WGS) entry which is preliminary data.</text>
</comment>
<proteinExistence type="inferred from homology"/>
<comment type="similarity">
    <text evidence="1">Belongs to the universal ribosomal protein uS17 family.</text>
</comment>
<dbReference type="Proteomes" id="UP000228920">
    <property type="component" value="Unassembled WGS sequence"/>
</dbReference>